<organism evidence="2">
    <name type="scientific">Pyricularia oryzae (strain Y34)</name>
    <name type="common">Rice blast fungus</name>
    <name type="synonym">Magnaporthe oryzae</name>
    <dbReference type="NCBI Taxonomy" id="1143189"/>
    <lineage>
        <taxon>Eukaryota</taxon>
        <taxon>Fungi</taxon>
        <taxon>Dikarya</taxon>
        <taxon>Ascomycota</taxon>
        <taxon>Pezizomycotina</taxon>
        <taxon>Sordariomycetes</taxon>
        <taxon>Sordariomycetidae</taxon>
        <taxon>Magnaporthales</taxon>
        <taxon>Pyriculariaceae</taxon>
        <taxon>Pyricularia</taxon>
    </lineage>
</organism>
<accession>A0AA97P751</accession>
<feature type="compositionally biased region" description="Acidic residues" evidence="1">
    <location>
        <begin position="10"/>
        <end position="20"/>
    </location>
</feature>
<sequence length="116" mass="13243">MDHFSSNETAIDDSESEDDGDVQTFFKRVFPYAKPSTQSLITSKLKNSCREAFSKSTYHRSEASASCLKLCIRLQKSDKEGIRHRPNPASHRCPQPERPRSSHFAQNRETTEGRSH</sequence>
<dbReference type="AlphaFoldDB" id="A0AA97P751"/>
<proteinExistence type="predicted"/>
<reference evidence="2" key="1">
    <citation type="journal article" date="2012" name="PLoS Genet.">
        <title>Comparative analysis of the genomes of two field isolates of the rice blast fungus Magnaporthe oryzae.</title>
        <authorList>
            <person name="Xue M."/>
            <person name="Yang J."/>
            <person name="Li Z."/>
            <person name="Hu S."/>
            <person name="Yao N."/>
            <person name="Dean R.A."/>
            <person name="Zhao W."/>
            <person name="Shen M."/>
            <person name="Zhang H."/>
            <person name="Li C."/>
            <person name="Liu L."/>
            <person name="Cao L."/>
            <person name="Xu X."/>
            <person name="Xing Y."/>
            <person name="Hsiang T."/>
            <person name="Zhang Z."/>
            <person name="Xu J.R."/>
            <person name="Peng Y.L."/>
        </authorList>
    </citation>
    <scope>NUCLEOTIDE SEQUENCE</scope>
    <source>
        <strain evidence="2">Y34</strain>
    </source>
</reference>
<gene>
    <name evidence="2" type="ORF">OOU_Y34scaffold00165g2</name>
</gene>
<protein>
    <submittedName>
        <fullName evidence="2">Uncharacterized protein</fullName>
    </submittedName>
</protein>
<dbReference type="EMBL" id="JH793730">
    <property type="protein sequence ID" value="ELQ43180.1"/>
    <property type="molecule type" value="Genomic_DNA"/>
</dbReference>
<name>A0AA97P751_PYRO3</name>
<dbReference type="Proteomes" id="UP000011086">
    <property type="component" value="Unassembled WGS sequence"/>
</dbReference>
<evidence type="ECO:0000256" key="1">
    <source>
        <dbReference type="SAM" id="MobiDB-lite"/>
    </source>
</evidence>
<feature type="region of interest" description="Disordered" evidence="1">
    <location>
        <begin position="1"/>
        <end position="20"/>
    </location>
</feature>
<feature type="region of interest" description="Disordered" evidence="1">
    <location>
        <begin position="78"/>
        <end position="116"/>
    </location>
</feature>
<evidence type="ECO:0000313" key="2">
    <source>
        <dbReference type="EMBL" id="ELQ43180.1"/>
    </source>
</evidence>